<dbReference type="EMBL" id="VFWZ01000002">
    <property type="protein sequence ID" value="TPN87155.1"/>
    <property type="molecule type" value="Genomic_DNA"/>
</dbReference>
<proteinExistence type="predicted"/>
<dbReference type="Pfam" id="PF07728">
    <property type="entry name" value="AAA_5"/>
    <property type="match status" value="1"/>
</dbReference>
<gene>
    <name evidence="2" type="ORF">FHK87_06075</name>
</gene>
<dbReference type="RefSeq" id="WP_140591449.1">
    <property type="nucleotide sequence ID" value="NZ_VFWZ01000002.1"/>
</dbReference>
<dbReference type="GO" id="GO:0016887">
    <property type="term" value="F:ATP hydrolysis activity"/>
    <property type="evidence" value="ECO:0007669"/>
    <property type="project" value="InterPro"/>
</dbReference>
<name>A0A504JFA2_9FLAO</name>
<evidence type="ECO:0000313" key="3">
    <source>
        <dbReference type="Proteomes" id="UP000315540"/>
    </source>
</evidence>
<dbReference type="InterPro" id="IPR003593">
    <property type="entry name" value="AAA+_ATPase"/>
</dbReference>
<protein>
    <submittedName>
        <fullName evidence="2">AAA family ATPase</fullName>
    </submittedName>
</protein>
<dbReference type="Gene3D" id="3.40.50.300">
    <property type="entry name" value="P-loop containing nucleotide triphosphate hydrolases"/>
    <property type="match status" value="1"/>
</dbReference>
<dbReference type="SMART" id="SM00382">
    <property type="entry name" value="AAA"/>
    <property type="match status" value="1"/>
</dbReference>
<dbReference type="OrthoDB" id="1326940at2"/>
<dbReference type="GO" id="GO:0005524">
    <property type="term" value="F:ATP binding"/>
    <property type="evidence" value="ECO:0007669"/>
    <property type="project" value="InterPro"/>
</dbReference>
<organism evidence="2 3">
    <name type="scientific">Aquimarina algicola</name>
    <dbReference type="NCBI Taxonomy" id="2589995"/>
    <lineage>
        <taxon>Bacteria</taxon>
        <taxon>Pseudomonadati</taxon>
        <taxon>Bacteroidota</taxon>
        <taxon>Flavobacteriia</taxon>
        <taxon>Flavobacteriales</taxon>
        <taxon>Flavobacteriaceae</taxon>
        <taxon>Aquimarina</taxon>
    </lineage>
</organism>
<evidence type="ECO:0000313" key="2">
    <source>
        <dbReference type="EMBL" id="TPN87155.1"/>
    </source>
</evidence>
<comment type="caution">
    <text evidence="2">The sequence shown here is derived from an EMBL/GenBank/DDBJ whole genome shotgun (WGS) entry which is preliminary data.</text>
</comment>
<feature type="domain" description="AAA+ ATPase" evidence="1">
    <location>
        <begin position="28"/>
        <end position="188"/>
    </location>
</feature>
<dbReference type="AlphaFoldDB" id="A0A504JFA2"/>
<dbReference type="InterPro" id="IPR027417">
    <property type="entry name" value="P-loop_NTPase"/>
</dbReference>
<dbReference type="CDD" id="cd00009">
    <property type="entry name" value="AAA"/>
    <property type="match status" value="1"/>
</dbReference>
<sequence>MKRRTYTLDIPEIKQIPNFMKVLDDLSSGNNVFLVGSAGTGKTTLGEKVAYALFGRTENDKKALPFVVVNCNQWTSPIDIKGGQTISGYKEGALIEAWRDGKILILDEMPKLDANTAGLLNDALAKSSKPEAIIFNGLNEPIVKHHDFGCIATGNVIGKGASGNYVGNNKQDASLLDRFSGCIYRIGFNEVLERQLVYAPVADICIKIRKAILAYEGKEIGDDDTEDIMTLRTMLNMERAYELEMKRATGLKDEHGKPYRKVPNGKTLKDALESYFMVMNEDKANKIKLEVNLEGFLNSYKGVIMMNEFKTEYKKRLG</sequence>
<dbReference type="SUPFAM" id="SSF52540">
    <property type="entry name" value="P-loop containing nucleoside triphosphate hydrolases"/>
    <property type="match status" value="1"/>
</dbReference>
<keyword evidence="3" id="KW-1185">Reference proteome</keyword>
<accession>A0A504JFA2</accession>
<dbReference type="Proteomes" id="UP000315540">
    <property type="component" value="Unassembled WGS sequence"/>
</dbReference>
<evidence type="ECO:0000259" key="1">
    <source>
        <dbReference type="SMART" id="SM00382"/>
    </source>
</evidence>
<dbReference type="InterPro" id="IPR011704">
    <property type="entry name" value="ATPase_dyneun-rel_AAA"/>
</dbReference>
<reference evidence="2 3" key="1">
    <citation type="submission" date="2019-06" db="EMBL/GenBank/DDBJ databases">
        <authorList>
            <person name="Meng X."/>
        </authorList>
    </citation>
    <scope>NUCLEOTIDE SEQUENCE [LARGE SCALE GENOMIC DNA]</scope>
    <source>
        <strain evidence="2 3">M625</strain>
    </source>
</reference>